<dbReference type="Proteomes" id="UP000070598">
    <property type="component" value="Unassembled WGS sequence"/>
</dbReference>
<accession>A0A132MKS4</accession>
<reference evidence="5" key="1">
    <citation type="submission" date="2015-02" db="EMBL/GenBank/DDBJ databases">
        <title>Physiological reanalysis, assessment of diazotrophy, and genome sequences of multiple isolates of Streptomyces thermoautotrophicus.</title>
        <authorList>
            <person name="MacKellar D.C."/>
            <person name="Lieber L."/>
            <person name="Norman J."/>
            <person name="Bolger A."/>
            <person name="Tobin C."/>
            <person name="Murray J.W."/>
            <person name="Friesen M."/>
            <person name="Prell J."/>
        </authorList>
    </citation>
    <scope>NUCLEOTIDE SEQUENCE [LARGE SCALE GENOMIC DNA]</scope>
    <source>
        <strain evidence="5">UBT1</strain>
    </source>
</reference>
<keyword evidence="4" id="KW-1185">Reference proteome</keyword>
<evidence type="ECO:0000313" key="5">
    <source>
        <dbReference type="Proteomes" id="UP000070598"/>
    </source>
</evidence>
<dbReference type="EMBL" id="JYIJ01000019">
    <property type="protein sequence ID" value="KWW97816.1"/>
    <property type="molecule type" value="Genomic_DNA"/>
</dbReference>
<dbReference type="STRING" id="1469144.LI90_80"/>
<sequence length="80" mass="8948">MVLFVWGLTREDAAKAEAHAHQQAEWRRWRVVRVVGPVIGGPASTADRGGYGTAHPITSNTDYGQVWEFYEPRPEDLPAD</sequence>
<organism evidence="2 4">
    <name type="scientific">Carbonactinospora thermoautotrophica</name>
    <dbReference type="NCBI Taxonomy" id="1469144"/>
    <lineage>
        <taxon>Bacteria</taxon>
        <taxon>Bacillati</taxon>
        <taxon>Actinomycetota</taxon>
        <taxon>Actinomycetes</taxon>
        <taxon>Kitasatosporales</taxon>
        <taxon>Carbonactinosporaceae</taxon>
        <taxon>Carbonactinospora</taxon>
    </lineage>
</organism>
<evidence type="ECO:0000313" key="4">
    <source>
        <dbReference type="Proteomes" id="UP000070188"/>
    </source>
</evidence>
<name>A0A132MKS4_9ACTN</name>
<evidence type="ECO:0000313" key="2">
    <source>
        <dbReference type="EMBL" id="KWW98460.1"/>
    </source>
</evidence>
<dbReference type="Proteomes" id="UP000070188">
    <property type="component" value="Unassembled WGS sequence"/>
</dbReference>
<evidence type="ECO:0000313" key="6">
    <source>
        <dbReference type="Proteomes" id="UP000070659"/>
    </source>
</evidence>
<dbReference type="Proteomes" id="UP000070659">
    <property type="component" value="Unassembled WGS sequence"/>
</dbReference>
<gene>
    <name evidence="2" type="ORF">LI90_80</name>
    <name evidence="1" type="ORF">TH66_20460</name>
    <name evidence="3" type="ORF">TR74_17160</name>
</gene>
<dbReference type="AlphaFoldDB" id="A0A132MKS4"/>
<reference evidence="4" key="4">
    <citation type="submission" date="2015-04" db="EMBL/GenBank/DDBJ databases">
        <title>Physiological reanalysis, assessment of diazotrophy, and genome sequences of multiple isolates of Streptomyces thermoautotrophicus.</title>
        <authorList>
            <person name="MacKellar D.C."/>
            <person name="Lieber L."/>
            <person name="Norman J."/>
            <person name="Bolger A."/>
            <person name="Tobin C."/>
            <person name="Murray J.W."/>
            <person name="Chang R."/>
            <person name="Ford T."/>
            <person name="Nguyen P.Q."/>
            <person name="Woodward J."/>
            <person name="Permingeat H."/>
            <person name="Joshi N.S."/>
            <person name="Silver P.A."/>
            <person name="Usadel B."/>
            <person name="Rutherford A.W."/>
            <person name="Friesen M."/>
            <person name="Prell J."/>
        </authorList>
    </citation>
    <scope>NUCLEOTIDE SEQUENCE [LARGE SCALE GENOMIC DNA]</scope>
    <source>
        <strain evidence="4">H1</strain>
    </source>
</reference>
<proteinExistence type="predicted"/>
<reference evidence="2" key="3">
    <citation type="submission" date="2015-04" db="EMBL/GenBank/DDBJ databases">
        <title>Physiological reanalysis, assessment of diazotrophy, and genome sequences of multiple isolates of Streptomyces thermoautotrophicus.</title>
        <authorList>
            <person name="MacKellar D.C."/>
            <person name="Lieber L."/>
            <person name="Norman J."/>
            <person name="Bolger A."/>
            <person name="Tobin C."/>
            <person name="Murray J.W."/>
            <person name="Woodward J."/>
            <person name="Friesen M."/>
            <person name="Prell J."/>
        </authorList>
    </citation>
    <scope>NUCLEOTIDE SEQUENCE [LARGE SCALE GENOMIC DNA]</scope>
    <source>
        <strain evidence="2">H1</strain>
    </source>
</reference>
<dbReference type="PATRIC" id="fig|1469144.10.peg.149"/>
<reference evidence="1 6" key="2">
    <citation type="submission" date="2015-02" db="EMBL/GenBank/DDBJ databases">
        <title>Physiological reanalysis, assessment of diazotrophy, and genome sequences of multiple isolates of Streptomyces thermoautotrophicus.</title>
        <authorList>
            <person name="MacKellar D.C."/>
            <person name="Lieber L."/>
            <person name="Norman J."/>
            <person name="Bolger A."/>
            <person name="Tobin C."/>
            <person name="Murray J.W."/>
            <person name="Prell J."/>
        </authorList>
    </citation>
    <scope>NUCLEOTIDE SEQUENCE [LARGE SCALE GENOMIC DNA]</scope>
    <source>
        <strain evidence="1 6">UBT1</strain>
    </source>
</reference>
<protein>
    <submittedName>
        <fullName evidence="2">Uncharacterized protein</fullName>
    </submittedName>
</protein>
<comment type="caution">
    <text evidence="2">The sequence shown here is derived from an EMBL/GenBank/DDBJ whole genome shotgun (WGS) entry which is preliminary data.</text>
</comment>
<dbReference type="EMBL" id="JYIK01001026">
    <property type="protein sequence ID" value="KWX07908.1"/>
    <property type="molecule type" value="Genomic_DNA"/>
</dbReference>
<dbReference type="EMBL" id="LAXD01000001">
    <property type="protein sequence ID" value="KWW98460.1"/>
    <property type="molecule type" value="Genomic_DNA"/>
</dbReference>
<evidence type="ECO:0000313" key="1">
    <source>
        <dbReference type="EMBL" id="KWW97816.1"/>
    </source>
</evidence>
<evidence type="ECO:0000313" key="3">
    <source>
        <dbReference type="EMBL" id="KWX07908.1"/>
    </source>
</evidence>